<comment type="caution">
    <text evidence="5">The sequence shown here is derived from an EMBL/GenBank/DDBJ whole genome shotgun (WGS) entry which is preliminary data.</text>
</comment>
<protein>
    <recommendedName>
        <fullName evidence="2">Poly(3-hydroxyalkanoate) polymerase subunit PhaE</fullName>
    </recommendedName>
</protein>
<dbReference type="Pfam" id="PF09712">
    <property type="entry name" value="PHA_synth_III_E"/>
    <property type="match status" value="1"/>
</dbReference>
<keyword evidence="3" id="KW-0583">PHB biosynthesis</keyword>
<feature type="coiled-coil region" evidence="4">
    <location>
        <begin position="149"/>
        <end position="176"/>
    </location>
</feature>
<dbReference type="RefSeq" id="WP_247414258.1">
    <property type="nucleotide sequence ID" value="NZ_JALLGW010000001.1"/>
</dbReference>
<name>A0ABD5RM99_9EURY</name>
<dbReference type="GO" id="GO:0042619">
    <property type="term" value="P:poly-hydroxybutyrate biosynthetic process"/>
    <property type="evidence" value="ECO:0007669"/>
    <property type="project" value="UniProtKB-KW"/>
</dbReference>
<sequence>MSDGAQQNWLNMAERMNEAMARSVEQNMEAQAKFMESWADNAEGAMLDEDAMTESVESYTRAYEVWMDAADQMYERVTDAAEGEDVSLTEFRDIWLRSANDAFKEVMSTTAFAASQGSMVEAMMDLQKESEELSEDTLSQLGFSTRSDVDEVAGRLVELERRQQDVEDRLDRILDHLEDE</sequence>
<comment type="pathway">
    <text evidence="1">Biopolymer metabolism; poly-(R)-3-hydroxybutanoate biosynthesis.</text>
</comment>
<evidence type="ECO:0000256" key="2">
    <source>
        <dbReference type="ARBA" id="ARBA00019066"/>
    </source>
</evidence>
<keyword evidence="6" id="KW-1185">Reference proteome</keyword>
<dbReference type="Proteomes" id="UP001596099">
    <property type="component" value="Unassembled WGS sequence"/>
</dbReference>
<dbReference type="AlphaFoldDB" id="A0ABD5RM99"/>
<evidence type="ECO:0000256" key="4">
    <source>
        <dbReference type="SAM" id="Coils"/>
    </source>
</evidence>
<dbReference type="InterPro" id="IPR010123">
    <property type="entry name" value="PHA_synth_III_E"/>
</dbReference>
<keyword evidence="4" id="KW-0175">Coiled coil</keyword>
<gene>
    <name evidence="5" type="ORF">ACFPYI_08470</name>
</gene>
<accession>A0ABD5RM99</accession>
<evidence type="ECO:0000256" key="1">
    <source>
        <dbReference type="ARBA" id="ARBA00004683"/>
    </source>
</evidence>
<evidence type="ECO:0000256" key="3">
    <source>
        <dbReference type="ARBA" id="ARBA00022752"/>
    </source>
</evidence>
<reference evidence="5 6" key="1">
    <citation type="journal article" date="2019" name="Int. J. Syst. Evol. Microbiol.">
        <title>The Global Catalogue of Microorganisms (GCM) 10K type strain sequencing project: providing services to taxonomists for standard genome sequencing and annotation.</title>
        <authorList>
            <consortium name="The Broad Institute Genomics Platform"/>
            <consortium name="The Broad Institute Genome Sequencing Center for Infectious Disease"/>
            <person name="Wu L."/>
            <person name="Ma J."/>
        </authorList>
    </citation>
    <scope>NUCLEOTIDE SEQUENCE [LARGE SCALE GENOMIC DNA]</scope>
    <source>
        <strain evidence="5 6">CGMCC 1.12543</strain>
    </source>
</reference>
<dbReference type="EMBL" id="JBHSQH010000001">
    <property type="protein sequence ID" value="MFC5971359.1"/>
    <property type="molecule type" value="Genomic_DNA"/>
</dbReference>
<organism evidence="5 6">
    <name type="scientific">Halomarina salina</name>
    <dbReference type="NCBI Taxonomy" id="1872699"/>
    <lineage>
        <taxon>Archaea</taxon>
        <taxon>Methanobacteriati</taxon>
        <taxon>Methanobacteriota</taxon>
        <taxon>Stenosarchaea group</taxon>
        <taxon>Halobacteria</taxon>
        <taxon>Halobacteriales</taxon>
        <taxon>Natronomonadaceae</taxon>
        <taxon>Halomarina</taxon>
    </lineage>
</organism>
<proteinExistence type="predicted"/>
<evidence type="ECO:0000313" key="6">
    <source>
        <dbReference type="Proteomes" id="UP001596099"/>
    </source>
</evidence>
<evidence type="ECO:0000313" key="5">
    <source>
        <dbReference type="EMBL" id="MFC5971359.1"/>
    </source>
</evidence>